<dbReference type="InterPro" id="IPR000843">
    <property type="entry name" value="HTH_LacI"/>
</dbReference>
<accession>A0ABX0TAK5</accession>
<dbReference type="PANTHER" id="PTHR30146:SF148">
    <property type="entry name" value="HTH-TYPE TRANSCRIPTIONAL REPRESSOR PURR-RELATED"/>
    <property type="match status" value="1"/>
</dbReference>
<dbReference type="CDD" id="cd01392">
    <property type="entry name" value="HTH_LacI"/>
    <property type="match status" value="1"/>
</dbReference>
<dbReference type="Gene3D" id="3.40.50.2300">
    <property type="match status" value="2"/>
</dbReference>
<dbReference type="InterPro" id="IPR046335">
    <property type="entry name" value="LacI/GalR-like_sensor"/>
</dbReference>
<dbReference type="Proteomes" id="UP001318300">
    <property type="component" value="Unassembled WGS sequence"/>
</dbReference>
<dbReference type="PROSITE" id="PS50932">
    <property type="entry name" value="HTH_LACI_2"/>
    <property type="match status" value="1"/>
</dbReference>
<dbReference type="CDD" id="cd06267">
    <property type="entry name" value="PBP1_LacI_sugar_binding-like"/>
    <property type="match status" value="1"/>
</dbReference>
<evidence type="ECO:0000313" key="6">
    <source>
        <dbReference type="EMBL" id="NII42565.1"/>
    </source>
</evidence>
<protein>
    <submittedName>
        <fullName evidence="6">DNA-binding LacI/PurR family transcriptional regulator</fullName>
    </submittedName>
</protein>
<organism evidence="6 7">
    <name type="scientific">Curtobacterium salicis</name>
    <dbReference type="NCBI Taxonomy" id="1779862"/>
    <lineage>
        <taxon>Bacteria</taxon>
        <taxon>Bacillati</taxon>
        <taxon>Actinomycetota</taxon>
        <taxon>Actinomycetes</taxon>
        <taxon>Micrococcales</taxon>
        <taxon>Microbacteriaceae</taxon>
        <taxon>Curtobacterium</taxon>
    </lineage>
</organism>
<gene>
    <name evidence="6" type="ORF">E9228_003234</name>
</gene>
<dbReference type="PANTHER" id="PTHR30146">
    <property type="entry name" value="LACI-RELATED TRANSCRIPTIONAL REPRESSOR"/>
    <property type="match status" value="1"/>
</dbReference>
<dbReference type="RefSeq" id="WP_166781541.1">
    <property type="nucleotide sequence ID" value="NZ_JAAOYO010000005.1"/>
</dbReference>
<keyword evidence="3 6" id="KW-0238">DNA-binding</keyword>
<dbReference type="SUPFAM" id="SSF47413">
    <property type="entry name" value="lambda repressor-like DNA-binding domains"/>
    <property type="match status" value="1"/>
</dbReference>
<evidence type="ECO:0000256" key="4">
    <source>
        <dbReference type="ARBA" id="ARBA00023163"/>
    </source>
</evidence>
<feature type="domain" description="HTH lacI-type" evidence="5">
    <location>
        <begin position="7"/>
        <end position="65"/>
    </location>
</feature>
<keyword evidence="4" id="KW-0804">Transcription</keyword>
<evidence type="ECO:0000313" key="7">
    <source>
        <dbReference type="Proteomes" id="UP001318300"/>
    </source>
</evidence>
<dbReference type="SUPFAM" id="SSF53822">
    <property type="entry name" value="Periplasmic binding protein-like I"/>
    <property type="match status" value="1"/>
</dbReference>
<proteinExistence type="predicted"/>
<evidence type="ECO:0000259" key="5">
    <source>
        <dbReference type="PROSITE" id="PS50932"/>
    </source>
</evidence>
<dbReference type="Gene3D" id="1.10.260.40">
    <property type="entry name" value="lambda repressor-like DNA-binding domains"/>
    <property type="match status" value="1"/>
</dbReference>
<keyword evidence="7" id="KW-1185">Reference proteome</keyword>
<comment type="caution">
    <text evidence="6">The sequence shown here is derived from an EMBL/GenBank/DDBJ whole genome shotgun (WGS) entry which is preliminary data.</text>
</comment>
<dbReference type="Pfam" id="PF00356">
    <property type="entry name" value="LacI"/>
    <property type="match status" value="1"/>
</dbReference>
<dbReference type="InterPro" id="IPR028082">
    <property type="entry name" value="Peripla_BP_I"/>
</dbReference>
<evidence type="ECO:0000256" key="3">
    <source>
        <dbReference type="ARBA" id="ARBA00023125"/>
    </source>
</evidence>
<keyword evidence="1" id="KW-0678">Repressor</keyword>
<name>A0ABX0TAK5_9MICO</name>
<dbReference type="GO" id="GO:0003677">
    <property type="term" value="F:DNA binding"/>
    <property type="evidence" value="ECO:0007669"/>
    <property type="project" value="UniProtKB-KW"/>
</dbReference>
<evidence type="ECO:0000256" key="2">
    <source>
        <dbReference type="ARBA" id="ARBA00023015"/>
    </source>
</evidence>
<dbReference type="EMBL" id="JAAOYO010000005">
    <property type="protein sequence ID" value="NII42565.1"/>
    <property type="molecule type" value="Genomic_DNA"/>
</dbReference>
<dbReference type="InterPro" id="IPR010982">
    <property type="entry name" value="Lambda_DNA-bd_dom_sf"/>
</dbReference>
<dbReference type="Pfam" id="PF13377">
    <property type="entry name" value="Peripla_BP_3"/>
    <property type="match status" value="1"/>
</dbReference>
<evidence type="ECO:0000256" key="1">
    <source>
        <dbReference type="ARBA" id="ARBA00022491"/>
    </source>
</evidence>
<reference evidence="6 7" key="1">
    <citation type="submission" date="2020-03" db="EMBL/GenBank/DDBJ databases">
        <title>Above-ground endophytic microbial communities from plants in different locations in the United States.</title>
        <authorList>
            <person name="Frank C."/>
        </authorList>
    </citation>
    <scope>NUCLEOTIDE SEQUENCE [LARGE SCALE GENOMIC DNA]</scope>
    <source>
        <strain evidence="6 7">WW7</strain>
    </source>
</reference>
<keyword evidence="2" id="KW-0805">Transcription regulation</keyword>
<dbReference type="SMART" id="SM00354">
    <property type="entry name" value="HTH_LACI"/>
    <property type="match status" value="1"/>
</dbReference>
<sequence length="353" mass="37500">MSTTTRVTQRMIADMAGVSQSTVSLVLNGKADEARRIPSATRDRVLEVIRETTYVANPVARSLVGAATGLIGVFTYEPAFPSRSSDFYTPLLTGIESAAESVGADLLLFTSTPVVAGRRRLFHESNRLRLADGCILLGREMDPVELERLLDSAYPFVAIGRRDAADGRVPYVGVDYASATHSLALRALGLGHRRVGFLRLSQDAESSRDRRAGIVAAASEVGASVTEAEVTTDRSVTDAWAAIRASRPTVVFVEDPTDAHELHAQLAADGISVPDDLSVVVLGEHNRAADGPADFTRLRAPRTELGAHAVRALTGVLEARRTPAQERSSATPPVQELLDCSLVPGGTLAAPAA</sequence>